<dbReference type="EMBL" id="LUCM01006858">
    <property type="protein sequence ID" value="KAA0190662.1"/>
    <property type="molecule type" value="Genomic_DNA"/>
</dbReference>
<reference evidence="4" key="1">
    <citation type="submission" date="2019-05" db="EMBL/GenBank/DDBJ databases">
        <title>Annotation for the trematode Fasciolopsis buski.</title>
        <authorList>
            <person name="Choi Y.-J."/>
        </authorList>
    </citation>
    <scope>NUCLEOTIDE SEQUENCE</scope>
    <source>
        <strain evidence="4">HT</strain>
        <tissue evidence="4">Whole worm</tissue>
    </source>
</reference>
<proteinExistence type="predicted"/>
<dbReference type="Proteomes" id="UP000728185">
    <property type="component" value="Unassembled WGS sequence"/>
</dbReference>
<evidence type="ECO:0000256" key="2">
    <source>
        <dbReference type="ARBA" id="ARBA00022806"/>
    </source>
</evidence>
<gene>
    <name evidence="4" type="ORF">FBUS_11578</name>
</gene>
<dbReference type="PANTHER" id="PTHR18934">
    <property type="entry name" value="ATP-DEPENDENT RNA HELICASE"/>
    <property type="match status" value="1"/>
</dbReference>
<dbReference type="Gene3D" id="1.20.120.1080">
    <property type="match status" value="1"/>
</dbReference>
<dbReference type="InterPro" id="IPR027417">
    <property type="entry name" value="P-loop_NTPase"/>
</dbReference>
<keyword evidence="1" id="KW-0378">Hydrolase</keyword>
<dbReference type="PANTHER" id="PTHR18934:SF221">
    <property type="entry name" value="ATP-DEPENDENT RNA HELICASE DHX34-RELATED"/>
    <property type="match status" value="1"/>
</dbReference>
<protein>
    <submittedName>
        <fullName evidence="4">Putative ATP-dependent RNA helicase DHX34</fullName>
    </submittedName>
</protein>
<evidence type="ECO:0000313" key="5">
    <source>
        <dbReference type="Proteomes" id="UP000728185"/>
    </source>
</evidence>
<dbReference type="SUPFAM" id="SSF52540">
    <property type="entry name" value="P-loop containing nucleoside triphosphate hydrolases"/>
    <property type="match status" value="1"/>
</dbReference>
<keyword evidence="5" id="KW-1185">Reference proteome</keyword>
<evidence type="ECO:0000256" key="1">
    <source>
        <dbReference type="ARBA" id="ARBA00022801"/>
    </source>
</evidence>
<sequence>MFILDQLKCLVSSLNFLIPSYFSKVSGRDYRSALPSRAILSFVFIFQAFSTPEIRRVPLETLILQMMVMGLPDVKCFPFIEPPEEKSLDEAIERLLSHGALIKTTLNTDDKTKALGPSSSLKVTSLGRLLADLPVEFSLGRMLIVASLLGVVEPVLTLVAGMSVQAPLVPVTSLGGSELARRMEALSEFESDHGDAFTVMNVFDEWLRVSLFPKRVAIRCGWYFALCANTFRLLFLVLYSLCDISTVLFTSTVARLSLNHNS</sequence>
<dbReference type="SMART" id="SM00847">
    <property type="entry name" value="HA2"/>
    <property type="match status" value="1"/>
</dbReference>
<accession>A0A8E0VI38</accession>
<dbReference type="GO" id="GO:0016787">
    <property type="term" value="F:hydrolase activity"/>
    <property type="evidence" value="ECO:0007669"/>
    <property type="project" value="UniProtKB-KW"/>
</dbReference>
<feature type="domain" description="Helicase-associated" evidence="3">
    <location>
        <begin position="90"/>
        <end position="200"/>
    </location>
</feature>
<dbReference type="GO" id="GO:0003723">
    <property type="term" value="F:RNA binding"/>
    <property type="evidence" value="ECO:0007669"/>
    <property type="project" value="TreeGrafter"/>
</dbReference>
<evidence type="ECO:0000259" key="3">
    <source>
        <dbReference type="SMART" id="SM00847"/>
    </source>
</evidence>
<dbReference type="InterPro" id="IPR007502">
    <property type="entry name" value="Helicase-assoc_dom"/>
</dbReference>
<evidence type="ECO:0000313" key="4">
    <source>
        <dbReference type="EMBL" id="KAA0190662.1"/>
    </source>
</evidence>
<keyword evidence="2 4" id="KW-0067">ATP-binding</keyword>
<dbReference type="GO" id="GO:0004386">
    <property type="term" value="F:helicase activity"/>
    <property type="evidence" value="ECO:0007669"/>
    <property type="project" value="UniProtKB-KW"/>
</dbReference>
<dbReference type="AlphaFoldDB" id="A0A8E0VI38"/>
<dbReference type="Pfam" id="PF21010">
    <property type="entry name" value="HA2_C"/>
    <property type="match status" value="1"/>
</dbReference>
<dbReference type="OrthoDB" id="3363059at2759"/>
<comment type="caution">
    <text evidence="4">The sequence shown here is derived from an EMBL/GenBank/DDBJ whole genome shotgun (WGS) entry which is preliminary data.</text>
</comment>
<keyword evidence="2 4" id="KW-0547">Nucleotide-binding</keyword>
<organism evidence="4 5">
    <name type="scientific">Fasciolopsis buskii</name>
    <dbReference type="NCBI Taxonomy" id="27845"/>
    <lineage>
        <taxon>Eukaryota</taxon>
        <taxon>Metazoa</taxon>
        <taxon>Spiralia</taxon>
        <taxon>Lophotrochozoa</taxon>
        <taxon>Platyhelminthes</taxon>
        <taxon>Trematoda</taxon>
        <taxon>Digenea</taxon>
        <taxon>Plagiorchiida</taxon>
        <taxon>Echinostomata</taxon>
        <taxon>Echinostomatoidea</taxon>
        <taxon>Fasciolidae</taxon>
        <taxon>Fasciolopsis</taxon>
    </lineage>
</organism>
<name>A0A8E0VI38_9TREM</name>
<keyword evidence="2 4" id="KW-0347">Helicase</keyword>